<dbReference type="PROSITE" id="PS00108">
    <property type="entry name" value="PROTEIN_KINASE_ST"/>
    <property type="match status" value="1"/>
</dbReference>
<sequence>MRRHIPILYPHPEGNDDVDENDRDDQWSAPGHVQLPYGTPPGMSSLKTRTKQRSPTTFTASPGNALITPPIQPPPPSSSSKYSDIYAQFVKRYRSRPATFDDPRDDPEATVFHRGGQIFEDESDEELPRSLPSYDNRDRHVSPLDTVNVDHLTIEQRERLEWQSMLASVLDGDVLKSEKSRIQVALQKSADAGNNRHLDVWIGIRAKLRGRSVQEERRILEERKLHLVDRVIGEIMQFRVQGGPGFPSAFHQVNVVLQHLDKIQSFYPNLKAFYLDKPAAAQPDFQARCDTLITWTSVLVSLRQQLAIFRKWTGSETLDVTAPSAEHEGTSFVERVLKEETIQRTFEKGSLTTVHALIASARDTQVNLAPMFQLLNLPTFEEELVQLISFPTRLAHALLRSRLDYARRVTDPDVLIIDQMLDDFRLAIGLACTLKRQYEAFLLPDPGGNWNLPSCITQEYDETLLETLKMFFKFIHWKLKSGTKDIYFRETEVLEAQWATFNDVSMVVEGGTTLVAEQICSITNKLMTRATNNFERQIRVPVHGREKQKGYPSVSQVANSPSSMNGLGFDFQRSMAESKGKLMTGEQMISWYEKVLESVKARYRKLQRFSRALVQRFGNAAEYSLEHLPIDPFIATLVESDHFLVYTQSFEEDGTYVIASSGLRDQPDLIRQLLRDPFHVRNLWEDGYATVPRTADTTQPPANSDAESNEETVVEKSAYLLILSPRMRFLWNGLVLMLPLSQMAFDMKDNRVRLIADGPHARLSLAKEKFEELFASTNEEDESTESYCPPCVIDQMAHLPAVHRELKKITKGTNNLAEAIVSAVHYIRNTVPNVPGRADLLESWFAFASEHGQHAQKYMDNAYWMKFNRLLIKLAISWVSFICDDCDPTDRKTFRWAVTALEFVLLRTKRNNILRLPEDQFEMLRQRVASCMTLLISHFDILGARSAQDAVKEKERQEELRQLALDGNNPGRNDEDFWEPITPASGPEYEAQSFARMVTSGERSIRRYRDEVVRNLRLLDEKRANVGSEQNVVGRVLDDQKPEDQSLMFLASATSNVSIRWQQGKFIGAGAFGSVYTAINLDTGSVMAVKEIRVQDVTGTPNLYRQIQDELRVMEMLHHPNIVEFYGIEVHRDKVYIFEEYCEGGSLAANLEIGRIADENILQIYTMQMLEGLSYLHSRNIVHRDIKPDNILLDHMGVLKFVDFGAAKVIAKNTRTVQRTRLGSTTMNASATAGLDSGLGVKNSLTGTPMYMSPEVIKNDKRGRHGAMDIWSMGCVVLECATGRKPWSNLDNEWAIMFHIGVATQHPPLPENGELSELGINFIKQCLTIDPMRRPTAEELMHHPWMVQLLETLRNYEEEELATNAPVEMPSEQEFQGAAVARHAAIEKEKEVEAIKAASPDSITPISESSAADAGLSASPTPPLMTTPPSAS</sequence>
<evidence type="ECO:0000259" key="9">
    <source>
        <dbReference type="PROSITE" id="PS50011"/>
    </source>
</evidence>
<dbReference type="PROSITE" id="PS50011">
    <property type="entry name" value="PROTEIN_KINASE_DOM"/>
    <property type="match status" value="1"/>
</dbReference>
<dbReference type="PANTHER" id="PTHR48016">
    <property type="entry name" value="MAP KINASE KINASE KINASE SSK2-RELATED-RELATED"/>
    <property type="match status" value="1"/>
</dbReference>
<keyword evidence="11" id="KW-1185">Reference proteome</keyword>
<dbReference type="OrthoDB" id="1043025at2759"/>
<feature type="compositionally biased region" description="Polar residues" evidence="8">
    <location>
        <begin position="53"/>
        <end position="62"/>
    </location>
</feature>
<comment type="caution">
    <text evidence="10">The sequence shown here is derived from an EMBL/GenBank/DDBJ whole genome shotgun (WGS) entry which is preliminary data.</text>
</comment>
<dbReference type="InterPro" id="IPR000719">
    <property type="entry name" value="Prot_kinase_dom"/>
</dbReference>
<keyword evidence="4 7" id="KW-0547">Nucleotide-binding</keyword>
<dbReference type="PANTHER" id="PTHR48016:SF32">
    <property type="entry name" value="MITOGEN-ACTIVATED PROTEIN KINASE KINASE KINASE 4"/>
    <property type="match status" value="1"/>
</dbReference>
<evidence type="ECO:0000256" key="4">
    <source>
        <dbReference type="ARBA" id="ARBA00022741"/>
    </source>
</evidence>
<evidence type="ECO:0000256" key="6">
    <source>
        <dbReference type="ARBA" id="ARBA00022840"/>
    </source>
</evidence>
<comment type="similarity">
    <text evidence="1">Belongs to the protein kinase superfamily. STE Ser/Thr protein kinase family. MAP kinase kinase kinase subfamily.</text>
</comment>
<keyword evidence="3" id="KW-0808">Transferase</keyword>
<evidence type="ECO:0000256" key="1">
    <source>
        <dbReference type="ARBA" id="ARBA00006529"/>
    </source>
</evidence>
<name>A0A9Q5N5L8_SANBA</name>
<evidence type="ECO:0000256" key="5">
    <source>
        <dbReference type="ARBA" id="ARBA00022777"/>
    </source>
</evidence>
<dbReference type="InterPro" id="IPR011009">
    <property type="entry name" value="Kinase-like_dom_sf"/>
</dbReference>
<dbReference type="InterPro" id="IPR017441">
    <property type="entry name" value="Protein_kinase_ATP_BS"/>
</dbReference>
<keyword evidence="6 7" id="KW-0067">ATP-binding</keyword>
<dbReference type="PROSITE" id="PS00107">
    <property type="entry name" value="PROTEIN_KINASE_ATP"/>
    <property type="match status" value="1"/>
</dbReference>
<evidence type="ECO:0000313" key="10">
    <source>
        <dbReference type="EMBL" id="OCB85203.1"/>
    </source>
</evidence>
<keyword evidence="5" id="KW-0418">Kinase</keyword>
<reference evidence="10" key="1">
    <citation type="submission" date="2016-06" db="EMBL/GenBank/DDBJ databases">
        <title>Draft Genome sequence of the fungus Inonotus baumii.</title>
        <authorList>
            <person name="Zhu H."/>
            <person name="Lin W."/>
        </authorList>
    </citation>
    <scope>NUCLEOTIDE SEQUENCE</scope>
    <source>
        <strain evidence="10">821</strain>
    </source>
</reference>
<proteinExistence type="inferred from homology"/>
<evidence type="ECO:0000256" key="2">
    <source>
        <dbReference type="ARBA" id="ARBA00022527"/>
    </source>
</evidence>
<feature type="region of interest" description="Disordered" evidence="8">
    <location>
        <begin position="1"/>
        <end position="81"/>
    </location>
</feature>
<organism evidence="10 11">
    <name type="scientific">Sanghuangporus baumii</name>
    <name type="common">Phellinus baumii</name>
    <dbReference type="NCBI Taxonomy" id="108892"/>
    <lineage>
        <taxon>Eukaryota</taxon>
        <taxon>Fungi</taxon>
        <taxon>Dikarya</taxon>
        <taxon>Basidiomycota</taxon>
        <taxon>Agaricomycotina</taxon>
        <taxon>Agaricomycetes</taxon>
        <taxon>Hymenochaetales</taxon>
        <taxon>Hymenochaetaceae</taxon>
        <taxon>Sanghuangporus</taxon>
    </lineage>
</organism>
<feature type="binding site" evidence="7">
    <location>
        <position position="1090"/>
    </location>
    <ligand>
        <name>ATP</name>
        <dbReference type="ChEBI" id="CHEBI:30616"/>
    </ligand>
</feature>
<dbReference type="InterPro" id="IPR050538">
    <property type="entry name" value="MAP_kinase_kinase_kinase"/>
</dbReference>
<dbReference type="CDD" id="cd06626">
    <property type="entry name" value="STKc_MEKK4"/>
    <property type="match status" value="1"/>
</dbReference>
<evidence type="ECO:0000256" key="3">
    <source>
        <dbReference type="ARBA" id="ARBA00022679"/>
    </source>
</evidence>
<evidence type="ECO:0000256" key="8">
    <source>
        <dbReference type="SAM" id="MobiDB-lite"/>
    </source>
</evidence>
<dbReference type="Pfam" id="PF00069">
    <property type="entry name" value="Pkinase"/>
    <property type="match status" value="1"/>
</dbReference>
<gene>
    <name evidence="10" type="ORF">A7U60_g7829</name>
</gene>
<dbReference type="Gene3D" id="1.10.510.10">
    <property type="entry name" value="Transferase(Phosphotransferase) domain 1"/>
    <property type="match status" value="1"/>
</dbReference>
<accession>A0A9Q5N5L8</accession>
<dbReference type="InterPro" id="IPR008271">
    <property type="entry name" value="Ser/Thr_kinase_AS"/>
</dbReference>
<dbReference type="SMART" id="SM00220">
    <property type="entry name" value="S_TKc"/>
    <property type="match status" value="1"/>
</dbReference>
<dbReference type="EMBL" id="LNZH02000211">
    <property type="protein sequence ID" value="OCB85203.1"/>
    <property type="molecule type" value="Genomic_DNA"/>
</dbReference>
<keyword evidence="2" id="KW-0723">Serine/threonine-protein kinase</keyword>
<feature type="domain" description="Protein kinase" evidence="9">
    <location>
        <begin position="1061"/>
        <end position="1346"/>
    </location>
</feature>
<evidence type="ECO:0000313" key="11">
    <source>
        <dbReference type="Proteomes" id="UP000757232"/>
    </source>
</evidence>
<feature type="compositionally biased region" description="Pro residues" evidence="8">
    <location>
        <begin position="1420"/>
        <end position="1432"/>
    </location>
</feature>
<dbReference type="GO" id="GO:0005524">
    <property type="term" value="F:ATP binding"/>
    <property type="evidence" value="ECO:0007669"/>
    <property type="project" value="UniProtKB-UniRule"/>
</dbReference>
<dbReference type="Proteomes" id="UP000757232">
    <property type="component" value="Unassembled WGS sequence"/>
</dbReference>
<protein>
    <recommendedName>
        <fullName evidence="9">Protein kinase domain-containing protein</fullName>
    </recommendedName>
</protein>
<feature type="compositionally biased region" description="Polar residues" evidence="8">
    <location>
        <begin position="1401"/>
        <end position="1410"/>
    </location>
</feature>
<feature type="region of interest" description="Disordered" evidence="8">
    <location>
        <begin position="1392"/>
        <end position="1432"/>
    </location>
</feature>
<evidence type="ECO:0000256" key="7">
    <source>
        <dbReference type="PROSITE-ProRule" id="PRU10141"/>
    </source>
</evidence>
<dbReference type="GO" id="GO:0038066">
    <property type="term" value="P:p38MAPK cascade"/>
    <property type="evidence" value="ECO:0007669"/>
    <property type="project" value="TreeGrafter"/>
</dbReference>
<dbReference type="SUPFAM" id="SSF56112">
    <property type="entry name" value="Protein kinase-like (PK-like)"/>
    <property type="match status" value="1"/>
</dbReference>
<dbReference type="GO" id="GO:0004674">
    <property type="term" value="F:protein serine/threonine kinase activity"/>
    <property type="evidence" value="ECO:0007669"/>
    <property type="project" value="UniProtKB-KW"/>
</dbReference>